<dbReference type="InterPro" id="IPR057966">
    <property type="entry name" value="T4_SCAF"/>
</dbReference>
<dbReference type="Pfam" id="PF25623">
    <property type="entry name" value="T4_CASP"/>
    <property type="match status" value="1"/>
</dbReference>
<reference evidence="3" key="1">
    <citation type="submission" date="2020-04" db="EMBL/GenBank/DDBJ databases">
        <authorList>
            <person name="Chiriac C."/>
            <person name="Salcher M."/>
            <person name="Ghai R."/>
            <person name="Kavagutti S V."/>
        </authorList>
    </citation>
    <scope>NUCLEOTIDE SEQUENCE</scope>
</reference>
<sequence>MSIDAKIAEIMEESKLLGLVEEELDEAKVNKDNFQGDEKSSKANKDNYKNIEAVTDSSNTDGSPNAKKVEKELKIKLKKESFDLEDYSIEELEDFMMSEDFEQLDELSKKTLGSYVKKADKRQGQLRKIAHQTMNQASDQEEEGNHKEVERSWKHHDRIVGKINKKAAGIKLATKKLAKESIDVSADVDALMFGESLSEEFREKAATIFESAVVVRVKEEVTRLEEEFEEKLAEQVDSITEGLVEKIDGYLDYVVEQWIENNEIALEHGLKSDIMESFITGMKGLFEEHYIDVPEEKYDVIGEMEAKIDTLESKLDEQFERNVELKKSLSESVRKEIVSMVSEGLTSTETEKFTALVEELSYDDEDSFKVKVQTIRENYFTGKSSSNRLLESVVTDSPVEEINESKYTNIDPTVAAYAQALKQYNN</sequence>
<proteinExistence type="predicted"/>
<accession>A0A6J5L1F0</accession>
<feature type="compositionally biased region" description="Basic and acidic residues" evidence="2">
    <location>
        <begin position="27"/>
        <end position="49"/>
    </location>
</feature>
<organism evidence="3">
    <name type="scientific">uncultured Caudovirales phage</name>
    <dbReference type="NCBI Taxonomy" id="2100421"/>
    <lineage>
        <taxon>Viruses</taxon>
        <taxon>Duplodnaviria</taxon>
        <taxon>Heunggongvirae</taxon>
        <taxon>Uroviricota</taxon>
        <taxon>Caudoviricetes</taxon>
        <taxon>Peduoviridae</taxon>
        <taxon>Maltschvirus</taxon>
        <taxon>Maltschvirus maltsch</taxon>
    </lineage>
</organism>
<keyword evidence="1" id="KW-0175">Coiled coil</keyword>
<dbReference type="EMBL" id="LR796208">
    <property type="protein sequence ID" value="CAB4127096.1"/>
    <property type="molecule type" value="Genomic_DNA"/>
</dbReference>
<protein>
    <submittedName>
        <fullName evidence="3">Prohead core protein</fullName>
    </submittedName>
</protein>
<evidence type="ECO:0000313" key="3">
    <source>
        <dbReference type="EMBL" id="CAB4127096.1"/>
    </source>
</evidence>
<name>A0A6J5L1F0_9CAUD</name>
<gene>
    <name evidence="3" type="ORF">UFOVP84_52</name>
</gene>
<feature type="region of interest" description="Disordered" evidence="2">
    <location>
        <begin position="27"/>
        <end position="67"/>
    </location>
</feature>
<evidence type="ECO:0000256" key="2">
    <source>
        <dbReference type="SAM" id="MobiDB-lite"/>
    </source>
</evidence>
<evidence type="ECO:0000256" key="1">
    <source>
        <dbReference type="SAM" id="Coils"/>
    </source>
</evidence>
<feature type="coiled-coil region" evidence="1">
    <location>
        <begin position="301"/>
        <end position="328"/>
    </location>
</feature>